<sequence length="336" mass="35366">MNTGARSLVLLVVVLLALGGAGGYGAWAYARQQEQSRAPSQASIASAAAAGPLIYFRNTASGQGQGMVATVPVGDPQGPRTLTAQACDRIYVAADRRICLHAKIGLANTTDEEIFDADWHLLRTRTLDGAPNRARLSADGTLAASTVFVAGTSYLGGFSTATEISASDGQSFGNLENFTINIPGVTLSAAERNVWGVTFADDGDTFYATVGSGDRNWLVRGSIKQRTLTAIHTGVECPSLSPDGTRIAFKIKPADPNEQKTRILAVLDLATGKVTTLAEGRNVDDQAEWLNDSTVLYGLARGAPVGDSDIWSVPADGSGKPTLFIEHAWSPSVVRQ</sequence>
<dbReference type="SUPFAM" id="SSF82171">
    <property type="entry name" value="DPP6 N-terminal domain-like"/>
    <property type="match status" value="1"/>
</dbReference>
<dbReference type="EMBL" id="SMRU01000007">
    <property type="protein sequence ID" value="TDF97885.1"/>
    <property type="molecule type" value="Genomic_DNA"/>
</dbReference>
<reference evidence="1 2" key="1">
    <citation type="submission" date="2019-03" db="EMBL/GenBank/DDBJ databases">
        <title>Whole genome sequence of Arthrobacter sp JH1-1.</title>
        <authorList>
            <person name="Trinh H.N."/>
        </authorList>
    </citation>
    <scope>NUCLEOTIDE SEQUENCE [LARGE SCALE GENOMIC DNA]</scope>
    <source>
        <strain evidence="1 2">JH1-1</strain>
    </source>
</reference>
<proteinExistence type="predicted"/>
<dbReference type="Proteomes" id="UP000295511">
    <property type="component" value="Unassembled WGS sequence"/>
</dbReference>
<accession>A0A4R5KS97</accession>
<dbReference type="OrthoDB" id="9808778at2"/>
<dbReference type="Gene3D" id="2.120.10.30">
    <property type="entry name" value="TolB, C-terminal domain"/>
    <property type="match status" value="1"/>
</dbReference>
<comment type="caution">
    <text evidence="1">The sequence shown here is derived from an EMBL/GenBank/DDBJ whole genome shotgun (WGS) entry which is preliminary data.</text>
</comment>
<name>A0A4R5KS97_9MICC</name>
<evidence type="ECO:0000313" key="1">
    <source>
        <dbReference type="EMBL" id="TDF97885.1"/>
    </source>
</evidence>
<keyword evidence="2" id="KW-1185">Reference proteome</keyword>
<dbReference type="InterPro" id="IPR011042">
    <property type="entry name" value="6-blade_b-propeller_TolB-like"/>
</dbReference>
<evidence type="ECO:0008006" key="3">
    <source>
        <dbReference type="Google" id="ProtNLM"/>
    </source>
</evidence>
<protein>
    <recommendedName>
        <fullName evidence="3">WD40-like Beta Propeller Repeat</fullName>
    </recommendedName>
</protein>
<dbReference type="RefSeq" id="WP_133203644.1">
    <property type="nucleotide sequence ID" value="NZ_SMRU01000007.1"/>
</dbReference>
<dbReference type="AlphaFoldDB" id="A0A4R5KS97"/>
<organism evidence="1 2">
    <name type="scientific">Arthrobacter terricola</name>
    <dbReference type="NCBI Taxonomy" id="2547396"/>
    <lineage>
        <taxon>Bacteria</taxon>
        <taxon>Bacillati</taxon>
        <taxon>Actinomycetota</taxon>
        <taxon>Actinomycetes</taxon>
        <taxon>Micrococcales</taxon>
        <taxon>Micrococcaceae</taxon>
        <taxon>Arthrobacter</taxon>
    </lineage>
</organism>
<gene>
    <name evidence="1" type="ORF">E1809_07720</name>
</gene>
<evidence type="ECO:0000313" key="2">
    <source>
        <dbReference type="Proteomes" id="UP000295511"/>
    </source>
</evidence>